<keyword evidence="2" id="KW-1185">Reference proteome</keyword>
<gene>
    <name evidence="1" type="ORF">SAMN06295910_0332</name>
</gene>
<dbReference type="STRING" id="941907.SAMN06295910_0332"/>
<dbReference type="Gene3D" id="3.20.20.370">
    <property type="entry name" value="Glycoside hydrolase/deacetylase"/>
    <property type="match status" value="1"/>
</dbReference>
<reference evidence="2" key="1">
    <citation type="submission" date="2017-04" db="EMBL/GenBank/DDBJ databases">
        <authorList>
            <person name="Varghese N."/>
            <person name="Submissions S."/>
        </authorList>
    </citation>
    <scope>NUCLEOTIDE SEQUENCE [LARGE SCALE GENOMIC DNA]</scope>
    <source>
        <strain evidence="2">Dd16</strain>
    </source>
</reference>
<dbReference type="Proteomes" id="UP000192934">
    <property type="component" value="Chromosome I"/>
</dbReference>
<evidence type="ECO:0000313" key="2">
    <source>
        <dbReference type="Proteomes" id="UP000192934"/>
    </source>
</evidence>
<protein>
    <submittedName>
        <fullName evidence="1">Polysaccharide deacetylase</fullName>
    </submittedName>
</protein>
<organism evidence="1 2">
    <name type="scientific">Allosphingosinicella indica</name>
    <dbReference type="NCBI Taxonomy" id="941907"/>
    <lineage>
        <taxon>Bacteria</taxon>
        <taxon>Pseudomonadati</taxon>
        <taxon>Pseudomonadota</taxon>
        <taxon>Alphaproteobacteria</taxon>
        <taxon>Sphingomonadales</taxon>
        <taxon>Sphingomonadaceae</taxon>
        <taxon>Allosphingosinicella</taxon>
    </lineage>
</organism>
<evidence type="ECO:0000313" key="1">
    <source>
        <dbReference type="EMBL" id="SMF61347.1"/>
    </source>
</evidence>
<name>A0A1X7G023_9SPHN</name>
<dbReference type="OrthoDB" id="7419255at2"/>
<dbReference type="GO" id="GO:0005975">
    <property type="term" value="P:carbohydrate metabolic process"/>
    <property type="evidence" value="ECO:0007669"/>
    <property type="project" value="InterPro"/>
</dbReference>
<dbReference type="EMBL" id="LT840185">
    <property type="protein sequence ID" value="SMF61347.1"/>
    <property type="molecule type" value="Genomic_DNA"/>
</dbReference>
<proteinExistence type="predicted"/>
<dbReference type="RefSeq" id="WP_157123642.1">
    <property type="nucleotide sequence ID" value="NZ_LT840185.1"/>
</dbReference>
<dbReference type="AlphaFoldDB" id="A0A1X7G023"/>
<sequence>MTVPVLLTIDTELTWRHLARGASWEENWERSFDPAGVGVLYQLAMLARHGLKACFFVDPMPAVRYGIEPVRRMVEPILAAGQEVQLHLHPFWRQPEGMKPVFELNALTAALQRDMIRQARDLLIEAGAPPPIAFRAGSYAADAATLEALAALGIRYDSSHNGSHHPHPSNLPFDPALIDPVEHAGVIEVPVTQIAEAGGGLRHLQLCAVSFAEIRAALRHASDAGHRAVTIVSHSFELASRDGLRPNNVYRRRFEALCRHLGDRRDTLPTAHFTDLGDIAAPVRSRPLPPKRLREARRRGAQVWADTRYERPGSALTAVTGSTLAGLEIIAAMVVR</sequence>
<dbReference type="SUPFAM" id="SSF88713">
    <property type="entry name" value="Glycoside hydrolase/deacetylase"/>
    <property type="match status" value="1"/>
</dbReference>
<dbReference type="InterPro" id="IPR011330">
    <property type="entry name" value="Glyco_hydro/deAcase_b/a-brl"/>
</dbReference>
<accession>A0A1X7G023</accession>